<dbReference type="GO" id="GO:0000444">
    <property type="term" value="C:MIS12/MIND type complex"/>
    <property type="evidence" value="ECO:0007669"/>
    <property type="project" value="InterPro"/>
</dbReference>
<proteinExistence type="predicted"/>
<dbReference type="GeneID" id="67010562"/>
<dbReference type="OrthoDB" id="3364649at2759"/>
<organism evidence="2 3">
    <name type="scientific">Alternaria atra</name>
    <dbReference type="NCBI Taxonomy" id="119953"/>
    <lineage>
        <taxon>Eukaryota</taxon>
        <taxon>Fungi</taxon>
        <taxon>Dikarya</taxon>
        <taxon>Ascomycota</taxon>
        <taxon>Pezizomycotina</taxon>
        <taxon>Dothideomycetes</taxon>
        <taxon>Pleosporomycetidae</taxon>
        <taxon>Pleosporales</taxon>
        <taxon>Pleosporineae</taxon>
        <taxon>Pleosporaceae</taxon>
        <taxon>Alternaria</taxon>
        <taxon>Alternaria sect. Ulocladioides</taxon>
    </lineage>
</organism>
<accession>A0A8J2IB71</accession>
<dbReference type="AlphaFoldDB" id="A0A8J2IB71"/>
<evidence type="ECO:0000313" key="3">
    <source>
        <dbReference type="Proteomes" id="UP000676310"/>
    </source>
</evidence>
<feature type="region of interest" description="Disordered" evidence="1">
    <location>
        <begin position="1"/>
        <end position="271"/>
    </location>
</feature>
<dbReference type="Proteomes" id="UP000676310">
    <property type="component" value="Unassembled WGS sequence"/>
</dbReference>
<dbReference type="GO" id="GO:0007059">
    <property type="term" value="P:chromosome segregation"/>
    <property type="evidence" value="ECO:0007669"/>
    <property type="project" value="InterPro"/>
</dbReference>
<keyword evidence="3" id="KW-1185">Reference proteome</keyword>
<dbReference type="GO" id="GO:0051301">
    <property type="term" value="P:cell division"/>
    <property type="evidence" value="ECO:0007669"/>
    <property type="project" value="InterPro"/>
</dbReference>
<comment type="caution">
    <text evidence="2">The sequence shown here is derived from an EMBL/GenBank/DDBJ whole genome shotgun (WGS) entry which is preliminary data.</text>
</comment>
<dbReference type="InterPro" id="IPR013218">
    <property type="entry name" value="Dsn1/Mis13"/>
</dbReference>
<gene>
    <name evidence="2" type="ORF">ALTATR162_LOCUS10404</name>
</gene>
<evidence type="ECO:0000256" key="1">
    <source>
        <dbReference type="SAM" id="MobiDB-lite"/>
    </source>
</evidence>
<reference evidence="2" key="1">
    <citation type="submission" date="2021-05" db="EMBL/GenBank/DDBJ databases">
        <authorList>
            <person name="Stam R."/>
        </authorList>
    </citation>
    <scope>NUCLEOTIDE SEQUENCE</scope>
    <source>
        <strain evidence="2">CS162</strain>
    </source>
</reference>
<feature type="compositionally biased region" description="Basic and acidic residues" evidence="1">
    <location>
        <begin position="194"/>
        <end position="207"/>
    </location>
</feature>
<protein>
    <recommendedName>
        <fullName evidence="4">Kinetochore protein</fullName>
    </recommendedName>
</protein>
<dbReference type="EMBL" id="CAJRGZ010000027">
    <property type="protein sequence ID" value="CAG5182926.1"/>
    <property type="molecule type" value="Genomic_DNA"/>
</dbReference>
<dbReference type="Pfam" id="PF08202">
    <property type="entry name" value="MIS13"/>
    <property type="match status" value="1"/>
</dbReference>
<feature type="region of interest" description="Disordered" evidence="1">
    <location>
        <begin position="397"/>
        <end position="422"/>
    </location>
</feature>
<sequence length="539" mass="59091">MTTIFARPPLQSLPMATNRPTTRRRSAKQAFDDDDAPAPKRAKATAAPKKTAKAAAYDEDDDGFQFSRRTSSRRTTKVQAAPAPAPEPIPEERPTKPARPVEAQSVKPAARKKKLSIAAADPESSDSGKRRRSARISADSRQLEVRPKSTEPPPTKTRTKKAAPTEKERRKQVTPPLEAQPEPKSAYAGVQTPRHNEIQVAKRRDPNAQKIMLPFADTPVITRNKEMRKGGNKDGSRRSSTGLRGRRASSLIDSGQSNGESEHDAQKNWAENLNALPHSEVEVRDFYKYIEQSLPEPRRMKQLLTWCGSRALPAKPSGDVKNANAIMAARAIQQELIDDFASKPELSDWFSREETAPPPVVKKPNPQNEMNKAKLEELEEEVRRLEEEKAAWEAIASASKANPPPPAPSIPTSAPTLSDIDTSLLDPDQAAILSSLQLAQPQTSPQPPSSAFTFTSPTALQSHLTSLANSLEPHIDLFADGVHKVEQYRATAERVADRVLGTAAKRLEERDREAKERVGTEGIGVGDILRGLAGVLGEQ</sequence>
<dbReference type="PANTHER" id="PTHR14778:SF2">
    <property type="entry name" value="KINETOCHORE-ASSOCIATED PROTEIN DSN1 HOMOLOG"/>
    <property type="match status" value="1"/>
</dbReference>
<feature type="compositionally biased region" description="Low complexity" evidence="1">
    <location>
        <begin position="44"/>
        <end position="55"/>
    </location>
</feature>
<dbReference type="PANTHER" id="PTHR14778">
    <property type="entry name" value="KINETOCHORE-ASSOCIATED PROTEIN DSN1 HOMOLOG"/>
    <property type="match status" value="1"/>
</dbReference>
<evidence type="ECO:0008006" key="4">
    <source>
        <dbReference type="Google" id="ProtNLM"/>
    </source>
</evidence>
<evidence type="ECO:0000313" key="2">
    <source>
        <dbReference type="EMBL" id="CAG5182926.1"/>
    </source>
</evidence>
<dbReference type="RefSeq" id="XP_043173975.1">
    <property type="nucleotide sequence ID" value="XM_043318040.1"/>
</dbReference>
<name>A0A8J2IB71_9PLEO</name>
<feature type="compositionally biased region" description="Basic and acidic residues" evidence="1">
    <location>
        <begin position="223"/>
        <end position="237"/>
    </location>
</feature>